<keyword evidence="2" id="KW-1185">Reference proteome</keyword>
<reference evidence="1" key="2">
    <citation type="submission" date="2023-02" db="EMBL/GenBank/DDBJ databases">
        <authorList>
            <consortium name="DOE Joint Genome Institute"/>
            <person name="Mondo S.J."/>
            <person name="Chang Y."/>
            <person name="Wang Y."/>
            <person name="Ahrendt S."/>
            <person name="Andreopoulos W."/>
            <person name="Barry K."/>
            <person name="Beard J."/>
            <person name="Benny G.L."/>
            <person name="Blankenship S."/>
            <person name="Bonito G."/>
            <person name="Cuomo C."/>
            <person name="Desiro A."/>
            <person name="Gervers K.A."/>
            <person name="Hundley H."/>
            <person name="Kuo A."/>
            <person name="LaButti K."/>
            <person name="Lang B.F."/>
            <person name="Lipzen A."/>
            <person name="O'Donnell K."/>
            <person name="Pangilinan J."/>
            <person name="Reynolds N."/>
            <person name="Sandor L."/>
            <person name="Smith M.W."/>
            <person name="Tsang A."/>
            <person name="Grigoriev I.V."/>
            <person name="Stajich J.E."/>
            <person name="Spatafora J.W."/>
        </authorList>
    </citation>
    <scope>NUCLEOTIDE SEQUENCE</scope>
    <source>
        <strain evidence="1">RSA 2281</strain>
    </source>
</reference>
<proteinExistence type="predicted"/>
<evidence type="ECO:0000313" key="2">
    <source>
        <dbReference type="Proteomes" id="UP001209540"/>
    </source>
</evidence>
<protein>
    <submittedName>
        <fullName evidence="1">Uncharacterized protein</fullName>
    </submittedName>
</protein>
<accession>A0AAD5PI14</accession>
<dbReference type="EMBL" id="JAIXMP010000008">
    <property type="protein sequence ID" value="KAI9269224.1"/>
    <property type="molecule type" value="Genomic_DNA"/>
</dbReference>
<dbReference type="AlphaFoldDB" id="A0AAD5PI14"/>
<comment type="caution">
    <text evidence="1">The sequence shown here is derived from an EMBL/GenBank/DDBJ whole genome shotgun (WGS) entry which is preliminary data.</text>
</comment>
<reference evidence="1" key="1">
    <citation type="journal article" date="2022" name="IScience">
        <title>Evolution of zygomycete secretomes and the origins of terrestrial fungal ecologies.</title>
        <authorList>
            <person name="Chang Y."/>
            <person name="Wang Y."/>
            <person name="Mondo S."/>
            <person name="Ahrendt S."/>
            <person name="Andreopoulos W."/>
            <person name="Barry K."/>
            <person name="Beard J."/>
            <person name="Benny G.L."/>
            <person name="Blankenship S."/>
            <person name="Bonito G."/>
            <person name="Cuomo C."/>
            <person name="Desiro A."/>
            <person name="Gervers K.A."/>
            <person name="Hundley H."/>
            <person name="Kuo A."/>
            <person name="LaButti K."/>
            <person name="Lang B.F."/>
            <person name="Lipzen A."/>
            <person name="O'Donnell K."/>
            <person name="Pangilinan J."/>
            <person name="Reynolds N."/>
            <person name="Sandor L."/>
            <person name="Smith M.E."/>
            <person name="Tsang A."/>
            <person name="Grigoriev I.V."/>
            <person name="Stajich J.E."/>
            <person name="Spatafora J.W."/>
        </authorList>
    </citation>
    <scope>NUCLEOTIDE SEQUENCE</scope>
    <source>
        <strain evidence="1">RSA 2281</strain>
    </source>
</reference>
<organism evidence="1 2">
    <name type="scientific">Phascolomyces articulosus</name>
    <dbReference type="NCBI Taxonomy" id="60185"/>
    <lineage>
        <taxon>Eukaryota</taxon>
        <taxon>Fungi</taxon>
        <taxon>Fungi incertae sedis</taxon>
        <taxon>Mucoromycota</taxon>
        <taxon>Mucoromycotina</taxon>
        <taxon>Mucoromycetes</taxon>
        <taxon>Mucorales</taxon>
        <taxon>Lichtheimiaceae</taxon>
        <taxon>Phascolomyces</taxon>
    </lineage>
</organism>
<sequence>LTDQYWRRCSEQSIIVKFWANIFETFFHPYKKRLFRLFRNLPMVDMNGWTMRLDLRFLVSTLESHDFDGSEQVEAAAGKFASSFNTSVTKLYEDKLKPVLVSKVHLNSVLQATKFIPPSTIGNTILPIVQIMGPSYYIYGLSVVDKEVYCLQKVCSFVYP</sequence>
<dbReference type="Proteomes" id="UP001209540">
    <property type="component" value="Unassembled WGS sequence"/>
</dbReference>
<evidence type="ECO:0000313" key="1">
    <source>
        <dbReference type="EMBL" id="KAI9269224.1"/>
    </source>
</evidence>
<gene>
    <name evidence="1" type="ORF">BDA99DRAFT_435268</name>
</gene>
<name>A0AAD5PI14_9FUNG</name>
<feature type="non-terminal residue" evidence="1">
    <location>
        <position position="160"/>
    </location>
</feature>